<sequence length="819" mass="92777">MRLIRVQNFLAMHRQIIQQVESQIQIFAVCDDATTRYCILSHRWIEGQEVNYEQMKDLAKSDSVYEILNWQGYQKILKACSVADGLFEYLWVDTCCIDKRSSSELSEAINSMFRWYKNSSRCYTYLHDTSDFPIDPDLANFPDSNGWPQWFSRGWTLQELIAPDDLQFFSRDWKGIGNKRSRATELKRITGVPVRVLADGLSSYAPSFAEIMSWAAERRTTLVEDEAYSLIGLLSINMPMLYGEGKKAFQRLQLEFMRITNDQSVFAWRATKVGSTKGGESTDGGNIQEMGWTSGVLPDSPVAFKGCHDIIQMAPREFYRSLSISWESDAQALAEGGDCEALPPFTVTNLGIRIPLPLRPYYGCPSVFRVALACRRRCNLTPLAIDLAAFGPIHYRYSGADGPIQPFSQNQRLRLAYQDETPRGITFKLVETTVLHNFRRCLVFPPNTRSEDGSLRLSSTNPLAIVVYANASNAFFAVACGYCFGQDWVHVICDEPRNKPFLYAKQIYKRTWNRGAEYARLMAEACSGKTVQPYHVKHGHLVGTTWTVRIACGGWEKSNDRIVAVDVVEFPGSRCKTLTWEPMYGTKGLVKADIPCLMRETLWFGGRLDGHRIEGSHEIFSLAPTKQGIKVGDYGVITSNNAGSFEYRGNIFKEPEASNLKLRPYTNDLPLNHVVTSKLVPYGTPLPRPSENAGLVLQDPKLLSFLNTRRVLDLLKQLSTRMRDYSLVTSVVQCSACSLTDDFKARIRTQTRRYPQIWQLDVRNATTDPQTVTPLYTVATPWAWYQGELDRDVATEYQDIRQVFLIGIVVLSTISFLGV</sequence>
<dbReference type="HOGENOM" id="CLU_000288_138_12_1"/>
<feature type="domain" description="Heterokaryon incompatibility" evidence="1">
    <location>
        <begin position="37"/>
        <end position="131"/>
    </location>
</feature>
<dbReference type="Pfam" id="PF26640">
    <property type="entry name" value="DUF8212"/>
    <property type="match status" value="1"/>
</dbReference>
<feature type="domain" description="DUF8212" evidence="2">
    <location>
        <begin position="247"/>
        <end position="360"/>
    </location>
</feature>
<dbReference type="InterPro" id="IPR010730">
    <property type="entry name" value="HET"/>
</dbReference>
<dbReference type="PANTHER" id="PTHR10622">
    <property type="entry name" value="HET DOMAIN-CONTAINING PROTEIN"/>
    <property type="match status" value="1"/>
</dbReference>
<dbReference type="STRING" id="765257.A0A0C9ZFP5"/>
<dbReference type="InterPro" id="IPR058525">
    <property type="entry name" value="DUF8212"/>
</dbReference>
<name>A0A0C9ZFP5_9AGAM</name>
<evidence type="ECO:0000259" key="1">
    <source>
        <dbReference type="Pfam" id="PF06985"/>
    </source>
</evidence>
<evidence type="ECO:0008006" key="5">
    <source>
        <dbReference type="Google" id="ProtNLM"/>
    </source>
</evidence>
<evidence type="ECO:0000259" key="2">
    <source>
        <dbReference type="Pfam" id="PF26640"/>
    </source>
</evidence>
<protein>
    <recommendedName>
        <fullName evidence="5">Heterokaryon incompatibility domain-containing protein</fullName>
    </recommendedName>
</protein>
<accession>A0A0C9ZFP5</accession>
<dbReference type="AlphaFoldDB" id="A0A0C9ZFP5"/>
<organism evidence="3 4">
    <name type="scientific">Pisolithus microcarpus 441</name>
    <dbReference type="NCBI Taxonomy" id="765257"/>
    <lineage>
        <taxon>Eukaryota</taxon>
        <taxon>Fungi</taxon>
        <taxon>Dikarya</taxon>
        <taxon>Basidiomycota</taxon>
        <taxon>Agaricomycotina</taxon>
        <taxon>Agaricomycetes</taxon>
        <taxon>Agaricomycetidae</taxon>
        <taxon>Boletales</taxon>
        <taxon>Sclerodermatineae</taxon>
        <taxon>Pisolithaceae</taxon>
        <taxon>Pisolithus</taxon>
    </lineage>
</organism>
<dbReference type="EMBL" id="KN833693">
    <property type="protein sequence ID" value="KIK28106.1"/>
    <property type="molecule type" value="Genomic_DNA"/>
</dbReference>
<gene>
    <name evidence="3" type="ORF">PISMIDRAFT_605388</name>
</gene>
<dbReference type="PANTHER" id="PTHR10622:SF10">
    <property type="entry name" value="HET DOMAIN-CONTAINING PROTEIN"/>
    <property type="match status" value="1"/>
</dbReference>
<evidence type="ECO:0000313" key="4">
    <source>
        <dbReference type="Proteomes" id="UP000054018"/>
    </source>
</evidence>
<proteinExistence type="predicted"/>
<keyword evidence="4" id="KW-1185">Reference proteome</keyword>
<dbReference type="OrthoDB" id="2608827at2759"/>
<dbReference type="Pfam" id="PF06985">
    <property type="entry name" value="HET"/>
    <property type="match status" value="1"/>
</dbReference>
<dbReference type="Proteomes" id="UP000054018">
    <property type="component" value="Unassembled WGS sequence"/>
</dbReference>
<reference evidence="3 4" key="1">
    <citation type="submission" date="2014-04" db="EMBL/GenBank/DDBJ databases">
        <authorList>
            <consortium name="DOE Joint Genome Institute"/>
            <person name="Kuo A."/>
            <person name="Kohler A."/>
            <person name="Costa M.D."/>
            <person name="Nagy L.G."/>
            <person name="Floudas D."/>
            <person name="Copeland A."/>
            <person name="Barry K.W."/>
            <person name="Cichocki N."/>
            <person name="Veneault-Fourrey C."/>
            <person name="LaButti K."/>
            <person name="Lindquist E.A."/>
            <person name="Lipzen A."/>
            <person name="Lundell T."/>
            <person name="Morin E."/>
            <person name="Murat C."/>
            <person name="Sun H."/>
            <person name="Tunlid A."/>
            <person name="Henrissat B."/>
            <person name="Grigoriev I.V."/>
            <person name="Hibbett D.S."/>
            <person name="Martin F."/>
            <person name="Nordberg H.P."/>
            <person name="Cantor M.N."/>
            <person name="Hua S.X."/>
        </authorList>
    </citation>
    <scope>NUCLEOTIDE SEQUENCE [LARGE SCALE GENOMIC DNA]</scope>
    <source>
        <strain evidence="3 4">441</strain>
    </source>
</reference>
<reference evidence="4" key="2">
    <citation type="submission" date="2015-01" db="EMBL/GenBank/DDBJ databases">
        <title>Evolutionary Origins and Diversification of the Mycorrhizal Mutualists.</title>
        <authorList>
            <consortium name="DOE Joint Genome Institute"/>
            <consortium name="Mycorrhizal Genomics Consortium"/>
            <person name="Kohler A."/>
            <person name="Kuo A."/>
            <person name="Nagy L.G."/>
            <person name="Floudas D."/>
            <person name="Copeland A."/>
            <person name="Barry K.W."/>
            <person name="Cichocki N."/>
            <person name="Veneault-Fourrey C."/>
            <person name="LaButti K."/>
            <person name="Lindquist E.A."/>
            <person name="Lipzen A."/>
            <person name="Lundell T."/>
            <person name="Morin E."/>
            <person name="Murat C."/>
            <person name="Riley R."/>
            <person name="Ohm R."/>
            <person name="Sun H."/>
            <person name="Tunlid A."/>
            <person name="Henrissat B."/>
            <person name="Grigoriev I.V."/>
            <person name="Hibbett D.S."/>
            <person name="Martin F."/>
        </authorList>
    </citation>
    <scope>NUCLEOTIDE SEQUENCE [LARGE SCALE GENOMIC DNA]</scope>
    <source>
        <strain evidence="4">441</strain>
    </source>
</reference>
<evidence type="ECO:0000313" key="3">
    <source>
        <dbReference type="EMBL" id="KIK28106.1"/>
    </source>
</evidence>